<reference evidence="1 2" key="1">
    <citation type="submission" date="2018-04" db="EMBL/GenBank/DDBJ databases">
        <authorList>
            <person name="Zhang X."/>
            <person name="Yuan J."/>
            <person name="Li F."/>
            <person name="Xiang J."/>
        </authorList>
    </citation>
    <scope>NUCLEOTIDE SEQUENCE [LARGE SCALE GENOMIC DNA]</scope>
    <source>
        <tissue evidence="1">Muscle</tissue>
    </source>
</reference>
<keyword evidence="2" id="KW-1185">Reference proteome</keyword>
<sequence length="169" mass="19180">MGSLDNLSQLSPHKKVEQVYIAFGKSFAKSAVGSKDVLKTMRNMDYLYINILAGLPIEKLPTLPETRFPIDLWLTHVNDSHEEWIKAVGDKFKLLTTQVWSIRFPRSSLTERGCVCLIGALKDMNIGKDGVWVSSPHITAESADKLKQIFLKLMKIPFKRVDDVSIWSF</sequence>
<protein>
    <submittedName>
        <fullName evidence="1">Uncharacterized protein</fullName>
    </submittedName>
</protein>
<comment type="caution">
    <text evidence="1">The sequence shown here is derived from an EMBL/GenBank/DDBJ whole genome shotgun (WGS) entry which is preliminary data.</text>
</comment>
<accession>A0A423U1Z5</accession>
<evidence type="ECO:0000313" key="2">
    <source>
        <dbReference type="Proteomes" id="UP000283509"/>
    </source>
</evidence>
<gene>
    <name evidence="1" type="ORF">C7M84_024103</name>
</gene>
<dbReference type="Proteomes" id="UP000283509">
    <property type="component" value="Unassembled WGS sequence"/>
</dbReference>
<dbReference type="EMBL" id="QCYY01000781">
    <property type="protein sequence ID" value="ROT82732.1"/>
    <property type="molecule type" value="Genomic_DNA"/>
</dbReference>
<name>A0A423U1Z5_PENVA</name>
<organism evidence="1 2">
    <name type="scientific">Penaeus vannamei</name>
    <name type="common">Whiteleg shrimp</name>
    <name type="synonym">Litopenaeus vannamei</name>
    <dbReference type="NCBI Taxonomy" id="6689"/>
    <lineage>
        <taxon>Eukaryota</taxon>
        <taxon>Metazoa</taxon>
        <taxon>Ecdysozoa</taxon>
        <taxon>Arthropoda</taxon>
        <taxon>Crustacea</taxon>
        <taxon>Multicrustacea</taxon>
        <taxon>Malacostraca</taxon>
        <taxon>Eumalacostraca</taxon>
        <taxon>Eucarida</taxon>
        <taxon>Decapoda</taxon>
        <taxon>Dendrobranchiata</taxon>
        <taxon>Penaeoidea</taxon>
        <taxon>Penaeidae</taxon>
        <taxon>Penaeus</taxon>
    </lineage>
</organism>
<dbReference type="OrthoDB" id="668540at2759"/>
<proteinExistence type="predicted"/>
<evidence type="ECO:0000313" key="1">
    <source>
        <dbReference type="EMBL" id="ROT82732.1"/>
    </source>
</evidence>
<dbReference type="AlphaFoldDB" id="A0A423U1Z5"/>
<reference evidence="1 2" key="2">
    <citation type="submission" date="2019-01" db="EMBL/GenBank/DDBJ databases">
        <title>The decoding of complex shrimp genome reveals the adaptation for benthos swimmer, frequently molting mechanism and breeding impact on genome.</title>
        <authorList>
            <person name="Sun Y."/>
            <person name="Gao Y."/>
            <person name="Yu Y."/>
        </authorList>
    </citation>
    <scope>NUCLEOTIDE SEQUENCE [LARGE SCALE GENOMIC DNA]</scope>
    <source>
        <tissue evidence="1">Muscle</tissue>
    </source>
</reference>